<evidence type="ECO:0000313" key="6">
    <source>
        <dbReference type="Proteomes" id="UP000194546"/>
    </source>
</evidence>
<comment type="similarity">
    <text evidence="2">Belongs to the FlgN family.</text>
</comment>
<dbReference type="Proteomes" id="UP000194546">
    <property type="component" value="Unassembled WGS sequence"/>
</dbReference>
<dbReference type="SUPFAM" id="SSF140566">
    <property type="entry name" value="FlgN-like"/>
    <property type="match status" value="1"/>
</dbReference>
<dbReference type="InterPro" id="IPR036679">
    <property type="entry name" value="FlgN-like_sf"/>
</dbReference>
<dbReference type="GO" id="GO:0044780">
    <property type="term" value="P:bacterial-type flagellum assembly"/>
    <property type="evidence" value="ECO:0007669"/>
    <property type="project" value="InterPro"/>
</dbReference>
<evidence type="ECO:0000313" key="5">
    <source>
        <dbReference type="EMBL" id="OTP72579.1"/>
    </source>
</evidence>
<comment type="function">
    <text evidence="1">Required for the efficient initiation of filament assembly.</text>
</comment>
<dbReference type="Pfam" id="PF05130">
    <property type="entry name" value="FlgN"/>
    <property type="match status" value="1"/>
</dbReference>
<protein>
    <submittedName>
        <fullName evidence="4">Flagellar biosynthesis protein FlgN</fullName>
    </submittedName>
</protein>
<dbReference type="EMBL" id="NBTY01000110">
    <property type="protein sequence ID" value="OTP72579.1"/>
    <property type="molecule type" value="Genomic_DNA"/>
</dbReference>
<accession>A0A242M881</accession>
<evidence type="ECO:0000313" key="7">
    <source>
        <dbReference type="Proteomes" id="UP000195221"/>
    </source>
</evidence>
<evidence type="ECO:0000313" key="4">
    <source>
        <dbReference type="EMBL" id="OTP67436.1"/>
    </source>
</evidence>
<proteinExistence type="inferred from homology"/>
<dbReference type="AlphaFoldDB" id="A0A242M881"/>
<dbReference type="InterPro" id="IPR007809">
    <property type="entry name" value="FlgN-like"/>
</dbReference>
<sequence>MKDALLATVTEEIAAVEAFESLLAYEERALTAASPLETLPSIIEQKVALTGQIAVLERRRDEQLGALGLAAGFAGMEQAVIGDEALIARWQELLDVAGRAKRSNNNNGVLIRTRMEYNRTALAALTIAPVKSAFYGPDGRVPGVLGL</sequence>
<dbReference type="Proteomes" id="UP000195221">
    <property type="component" value="Unassembled WGS sequence"/>
</dbReference>
<evidence type="ECO:0000256" key="1">
    <source>
        <dbReference type="ARBA" id="ARBA00002397"/>
    </source>
</evidence>
<keyword evidence="4" id="KW-0966">Cell projection</keyword>
<keyword evidence="4" id="KW-0969">Cilium</keyword>
<evidence type="ECO:0000256" key="3">
    <source>
        <dbReference type="ARBA" id="ARBA00022795"/>
    </source>
</evidence>
<organism evidence="4 7">
    <name type="scientific">Caballeronia sordidicola</name>
    <name type="common">Burkholderia sordidicola</name>
    <dbReference type="NCBI Taxonomy" id="196367"/>
    <lineage>
        <taxon>Bacteria</taxon>
        <taxon>Pseudomonadati</taxon>
        <taxon>Pseudomonadota</taxon>
        <taxon>Betaproteobacteria</taxon>
        <taxon>Burkholderiales</taxon>
        <taxon>Burkholderiaceae</taxon>
        <taxon>Caballeronia</taxon>
    </lineage>
</organism>
<comment type="caution">
    <text evidence="4">The sequence shown here is derived from an EMBL/GenBank/DDBJ whole genome shotgun (WGS) entry which is preliminary data.</text>
</comment>
<keyword evidence="4" id="KW-0282">Flagellum</keyword>
<keyword evidence="3" id="KW-1005">Bacterial flagellum biogenesis</keyword>
<reference evidence="5 6" key="1">
    <citation type="submission" date="2017-03" db="EMBL/GenBank/DDBJ databases">
        <title>Genome analysis of strain PAMC 26510.</title>
        <authorList>
            <person name="Oh H.-M."/>
            <person name="Yang J.-A."/>
        </authorList>
    </citation>
    <scope>NUCLEOTIDE SEQUENCE [LARGE SCALE GENOMIC DNA]</scope>
    <source>
        <strain evidence="5 6">PAMC 26510</strain>
    </source>
</reference>
<dbReference type="RefSeq" id="WP_062000643.1">
    <property type="nucleotide sequence ID" value="NZ_MSRG01000069.1"/>
</dbReference>
<evidence type="ECO:0000256" key="2">
    <source>
        <dbReference type="ARBA" id="ARBA00007703"/>
    </source>
</evidence>
<name>A0A242M881_CABSO</name>
<reference evidence="4 7" key="2">
    <citation type="submission" date="2017-03" db="EMBL/GenBank/DDBJ databases">
        <title>Genome analysis of strain PAMC 26577.</title>
        <authorList>
            <person name="Oh H.-M."/>
            <person name="Yang J.-A."/>
        </authorList>
    </citation>
    <scope>NUCLEOTIDE SEQUENCE [LARGE SCALE GENOMIC DNA]</scope>
    <source>
        <strain evidence="4 7">PAMC 26577</strain>
    </source>
</reference>
<dbReference type="EMBL" id="NBTZ01000154">
    <property type="protein sequence ID" value="OTP67436.1"/>
    <property type="molecule type" value="Genomic_DNA"/>
</dbReference>
<gene>
    <name evidence="5" type="ORF">PAMC26510_21020</name>
    <name evidence="4" type="ORF">PAMC26577_36490</name>
</gene>
<dbReference type="Gene3D" id="1.20.58.300">
    <property type="entry name" value="FlgN-like"/>
    <property type="match status" value="1"/>
</dbReference>